<dbReference type="Proteomes" id="UP000231279">
    <property type="component" value="Unassembled WGS sequence"/>
</dbReference>
<evidence type="ECO:0000313" key="2">
    <source>
        <dbReference type="Proteomes" id="UP000231279"/>
    </source>
</evidence>
<sequence>MFGAKFKKKYTVGWGCFDRTNGVKYVGRVKYYYEGINLDSFCFEDLYSPYGMSGGTCTNVNFYYNLPRHPLDLYSLQTINHVSDFAILEMINSCKDVQVPINIYMEELDDLLLVFDPKGNILPSKIHDPQETP</sequence>
<comment type="caution">
    <text evidence="1">The sequence shown here is derived from an EMBL/GenBank/DDBJ whole genome shotgun (WGS) entry which is preliminary data.</text>
</comment>
<evidence type="ECO:0000313" key="1">
    <source>
        <dbReference type="EMBL" id="PIN24984.1"/>
    </source>
</evidence>
<accession>A0A2G9I5G1</accession>
<name>A0A2G9I5G1_9LAMI</name>
<dbReference type="EMBL" id="NKXS01000327">
    <property type="protein sequence ID" value="PIN24984.1"/>
    <property type="molecule type" value="Genomic_DNA"/>
</dbReference>
<dbReference type="AlphaFoldDB" id="A0A2G9I5G1"/>
<organism evidence="1 2">
    <name type="scientific">Handroanthus impetiginosus</name>
    <dbReference type="NCBI Taxonomy" id="429701"/>
    <lineage>
        <taxon>Eukaryota</taxon>
        <taxon>Viridiplantae</taxon>
        <taxon>Streptophyta</taxon>
        <taxon>Embryophyta</taxon>
        <taxon>Tracheophyta</taxon>
        <taxon>Spermatophyta</taxon>
        <taxon>Magnoliopsida</taxon>
        <taxon>eudicotyledons</taxon>
        <taxon>Gunneridae</taxon>
        <taxon>Pentapetalae</taxon>
        <taxon>asterids</taxon>
        <taxon>lamiids</taxon>
        <taxon>Lamiales</taxon>
        <taxon>Bignoniaceae</taxon>
        <taxon>Crescentiina</taxon>
        <taxon>Tabebuia alliance</taxon>
        <taxon>Handroanthus</taxon>
    </lineage>
</organism>
<gene>
    <name evidence="1" type="ORF">CDL12_02276</name>
</gene>
<reference evidence="2" key="1">
    <citation type="journal article" date="2018" name="Gigascience">
        <title>Genome assembly of the Pink Ipe (Handroanthus impetiginosus, Bignoniaceae), a highly valued, ecologically keystone Neotropical timber forest tree.</title>
        <authorList>
            <person name="Silva-Junior O.B."/>
            <person name="Grattapaglia D."/>
            <person name="Novaes E."/>
            <person name="Collevatti R.G."/>
        </authorList>
    </citation>
    <scope>NUCLEOTIDE SEQUENCE [LARGE SCALE GENOMIC DNA]</scope>
    <source>
        <strain evidence="2">cv. UFG-1</strain>
    </source>
</reference>
<proteinExistence type="predicted"/>
<protein>
    <submittedName>
        <fullName evidence="1">Uncharacterized protein</fullName>
    </submittedName>
</protein>
<keyword evidence="2" id="KW-1185">Reference proteome</keyword>